<dbReference type="Pfam" id="PF09945">
    <property type="entry name" value="DUF2177"/>
    <property type="match status" value="1"/>
</dbReference>
<feature type="transmembrane region" description="Helical" evidence="1">
    <location>
        <begin position="111"/>
        <end position="132"/>
    </location>
</feature>
<dbReference type="AlphaFoldDB" id="A0A0D0NH66"/>
<dbReference type="InterPro" id="IPR018687">
    <property type="entry name" value="DUF2177_membr"/>
</dbReference>
<dbReference type="Proteomes" id="UP000035100">
    <property type="component" value="Unassembled WGS sequence"/>
</dbReference>
<proteinExistence type="predicted"/>
<dbReference type="eggNOG" id="COG4852">
    <property type="taxonomic scope" value="Bacteria"/>
</dbReference>
<organism evidence="2 3">
    <name type="scientific">Wenxinia marina DSM 24838</name>
    <dbReference type="NCBI Taxonomy" id="1123501"/>
    <lineage>
        <taxon>Bacteria</taxon>
        <taxon>Pseudomonadati</taxon>
        <taxon>Pseudomonadota</taxon>
        <taxon>Alphaproteobacteria</taxon>
        <taxon>Rhodobacterales</taxon>
        <taxon>Roseobacteraceae</taxon>
        <taxon>Wenxinia</taxon>
    </lineage>
</organism>
<dbReference type="EMBL" id="AONG01000021">
    <property type="protein sequence ID" value="KIQ67660.1"/>
    <property type="molecule type" value="Genomic_DNA"/>
</dbReference>
<keyword evidence="1" id="KW-1133">Transmembrane helix</keyword>
<name>A0A0D0NH66_9RHOB</name>
<evidence type="ECO:0000256" key="1">
    <source>
        <dbReference type="SAM" id="Phobius"/>
    </source>
</evidence>
<sequence length="133" mass="14589">MNLVILYVASAVIFLGLDAVGLRFIVKPAFEKQLGDWLLDSPRYGPAVVFYLFYVAGLLYFVSWPAVTGDWSVGRMFLVGAFFGAVAYGTYEFSNLATLGRWTWGMVGIDLVWGTLLTGVTAAAGVWIARAFE</sequence>
<reference evidence="2 3" key="1">
    <citation type="submission" date="2013-01" db="EMBL/GenBank/DDBJ databases">
        <authorList>
            <person name="Fiebig A."/>
            <person name="Goeker M."/>
            <person name="Klenk H.-P.P."/>
        </authorList>
    </citation>
    <scope>NUCLEOTIDE SEQUENCE [LARGE SCALE GENOMIC DNA]</scope>
    <source>
        <strain evidence="2 3">DSM 24838</strain>
    </source>
</reference>
<feature type="transmembrane region" description="Helical" evidence="1">
    <location>
        <begin position="43"/>
        <end position="61"/>
    </location>
</feature>
<gene>
    <name evidence="2" type="ORF">Wenmar_03789</name>
</gene>
<keyword evidence="1" id="KW-0812">Transmembrane</keyword>
<evidence type="ECO:0000313" key="3">
    <source>
        <dbReference type="Proteomes" id="UP000035100"/>
    </source>
</evidence>
<keyword evidence="3" id="KW-1185">Reference proteome</keyword>
<comment type="caution">
    <text evidence="2">The sequence shown here is derived from an EMBL/GenBank/DDBJ whole genome shotgun (WGS) entry which is preliminary data.</text>
</comment>
<evidence type="ECO:0000313" key="2">
    <source>
        <dbReference type="EMBL" id="KIQ67660.1"/>
    </source>
</evidence>
<dbReference type="RefSeq" id="WP_018303179.1">
    <property type="nucleotide sequence ID" value="NZ_KB902291.1"/>
</dbReference>
<protein>
    <submittedName>
        <fullName evidence="2">Putative membrane protein</fullName>
    </submittedName>
</protein>
<keyword evidence="1" id="KW-0472">Membrane</keyword>
<dbReference type="OrthoDB" id="166547at2"/>
<dbReference type="STRING" id="1123501.Wenmar_03789"/>
<accession>A0A0D0NH66</accession>
<feature type="transmembrane region" description="Helical" evidence="1">
    <location>
        <begin position="73"/>
        <end position="91"/>
    </location>
</feature>